<dbReference type="EMBL" id="AMSG01000005">
    <property type="protein sequence ID" value="EKF55663.1"/>
    <property type="molecule type" value="Genomic_DNA"/>
</dbReference>
<sequence length="189" mass="21322">MSLIRFLTSKTFLKQIILAVVALIVLVLLALQVLKMMTNHGEFVIVPDLSKKSLREVEETLDKVNLKYSVLDSTNFNPDYPRYSVIEQNPKADKEVKEGRKIYLTINPSGYRKVSVPNVIQVTRRNAESMLKAVGLNVGKVTYINEIGKDMVYYVRYENENILPGFQLPKTTEVELVCGNGNKAGVVVE</sequence>
<feature type="transmembrane region" description="Helical" evidence="1">
    <location>
        <begin position="12"/>
        <end position="31"/>
    </location>
</feature>
<keyword evidence="1" id="KW-1133">Transmembrane helix</keyword>
<proteinExistence type="predicted"/>
<keyword evidence="4" id="KW-1185">Reference proteome</keyword>
<dbReference type="PATRIC" id="fig|555500.3.peg.1133"/>
<feature type="domain" description="PASTA" evidence="2">
    <location>
        <begin position="41"/>
        <end position="108"/>
    </location>
</feature>
<accession>K2P3M4</accession>
<gene>
    <name evidence="3" type="ORF">I215_05497</name>
</gene>
<dbReference type="STRING" id="555500.I215_05497"/>
<evidence type="ECO:0000256" key="1">
    <source>
        <dbReference type="SAM" id="Phobius"/>
    </source>
</evidence>
<dbReference type="SUPFAM" id="SSF54184">
    <property type="entry name" value="Penicillin-binding protein 2x (pbp-2x), c-terminal domain"/>
    <property type="match status" value="1"/>
</dbReference>
<dbReference type="RefSeq" id="WP_008990971.1">
    <property type="nucleotide sequence ID" value="NZ_AMSG01000005.1"/>
</dbReference>
<organism evidence="3 4">
    <name type="scientific">Galbibacter marinus</name>
    <dbReference type="NCBI Taxonomy" id="555500"/>
    <lineage>
        <taxon>Bacteria</taxon>
        <taxon>Pseudomonadati</taxon>
        <taxon>Bacteroidota</taxon>
        <taxon>Flavobacteriia</taxon>
        <taxon>Flavobacteriales</taxon>
        <taxon>Flavobacteriaceae</taxon>
        <taxon>Galbibacter</taxon>
    </lineage>
</organism>
<evidence type="ECO:0000313" key="3">
    <source>
        <dbReference type="EMBL" id="EKF55663.1"/>
    </source>
</evidence>
<dbReference type="SMART" id="SM00740">
    <property type="entry name" value="PASTA"/>
    <property type="match status" value="2"/>
</dbReference>
<protein>
    <submittedName>
        <fullName evidence="3">PASTA domain-containing protein</fullName>
    </submittedName>
</protein>
<comment type="caution">
    <text evidence="3">The sequence shown here is derived from an EMBL/GenBank/DDBJ whole genome shotgun (WGS) entry which is preliminary data.</text>
</comment>
<dbReference type="Proteomes" id="UP000007364">
    <property type="component" value="Unassembled WGS sequence"/>
</dbReference>
<dbReference type="AlphaFoldDB" id="K2P3M4"/>
<dbReference type="InterPro" id="IPR005543">
    <property type="entry name" value="PASTA_dom"/>
</dbReference>
<dbReference type="eggNOG" id="COG2815">
    <property type="taxonomic scope" value="Bacteria"/>
</dbReference>
<evidence type="ECO:0000313" key="4">
    <source>
        <dbReference type="Proteomes" id="UP000007364"/>
    </source>
</evidence>
<evidence type="ECO:0000259" key="2">
    <source>
        <dbReference type="PROSITE" id="PS51178"/>
    </source>
</evidence>
<dbReference type="CDD" id="cd06577">
    <property type="entry name" value="PASTA_pknB"/>
    <property type="match status" value="1"/>
</dbReference>
<dbReference type="PROSITE" id="PS51178">
    <property type="entry name" value="PASTA"/>
    <property type="match status" value="1"/>
</dbReference>
<name>K2P3M4_9FLAO</name>
<reference evidence="3 4" key="1">
    <citation type="journal article" date="2012" name="J. Bacteriol.">
        <title>Genome Sequence of Galbibacter marinum Type Strain ck-I2-15.</title>
        <authorList>
            <person name="Lai Q."/>
            <person name="Li C."/>
            <person name="Shao Z."/>
        </authorList>
    </citation>
    <scope>NUCLEOTIDE SEQUENCE [LARGE SCALE GENOMIC DNA]</scope>
    <source>
        <strain evidence="4">ck-I2-15</strain>
    </source>
</reference>
<keyword evidence="1" id="KW-0472">Membrane</keyword>
<dbReference type="Pfam" id="PF03793">
    <property type="entry name" value="PASTA"/>
    <property type="match status" value="1"/>
</dbReference>
<dbReference type="Gene3D" id="3.30.10.20">
    <property type="match status" value="2"/>
</dbReference>
<keyword evidence="1" id="KW-0812">Transmembrane</keyword>
<dbReference type="OrthoDB" id="9803895at2"/>